<accession>A0A9W9WB03</accession>
<sequence>MLILAFEAPHWAQYMDQTHAGRSLDAYVASFSRHLSSLLGGVAFTKHILPRRFGYILFCGVDLEWMGGRAG</sequence>
<reference evidence="1" key="1">
    <citation type="submission" date="2022-12" db="EMBL/GenBank/DDBJ databases">
        <authorList>
            <person name="Petersen C."/>
        </authorList>
    </citation>
    <scope>NUCLEOTIDE SEQUENCE</scope>
    <source>
        <strain evidence="1">IBT 29677</strain>
    </source>
</reference>
<comment type="caution">
    <text evidence="1">The sequence shown here is derived from an EMBL/GenBank/DDBJ whole genome shotgun (WGS) entry which is preliminary data.</text>
</comment>
<dbReference type="EMBL" id="JAPZBU010000003">
    <property type="protein sequence ID" value="KAJ5414013.1"/>
    <property type="molecule type" value="Genomic_DNA"/>
</dbReference>
<protein>
    <submittedName>
        <fullName evidence="1">Uncharacterized protein</fullName>
    </submittedName>
</protein>
<name>A0A9W9WB03_9EURO</name>
<dbReference type="GeneID" id="81364257"/>
<reference evidence="1" key="2">
    <citation type="journal article" date="2023" name="IMA Fungus">
        <title>Comparative genomic study of the Penicillium genus elucidates a diverse pangenome and 15 lateral gene transfer events.</title>
        <authorList>
            <person name="Petersen C."/>
            <person name="Sorensen T."/>
            <person name="Nielsen M.R."/>
            <person name="Sondergaard T.E."/>
            <person name="Sorensen J.L."/>
            <person name="Fitzpatrick D.A."/>
            <person name="Frisvad J.C."/>
            <person name="Nielsen K.L."/>
        </authorList>
    </citation>
    <scope>NUCLEOTIDE SEQUENCE</scope>
    <source>
        <strain evidence="1">IBT 29677</strain>
    </source>
</reference>
<dbReference type="AlphaFoldDB" id="A0A9W9WB03"/>
<evidence type="ECO:0000313" key="2">
    <source>
        <dbReference type="Proteomes" id="UP001147747"/>
    </source>
</evidence>
<keyword evidence="2" id="KW-1185">Reference proteome</keyword>
<dbReference type="RefSeq" id="XP_056493859.1">
    <property type="nucleotide sequence ID" value="XM_056625277.1"/>
</dbReference>
<dbReference type="Proteomes" id="UP001147747">
    <property type="component" value="Unassembled WGS sequence"/>
</dbReference>
<evidence type="ECO:0000313" key="1">
    <source>
        <dbReference type="EMBL" id="KAJ5414013.1"/>
    </source>
</evidence>
<gene>
    <name evidence="1" type="ORF">N7509_000640</name>
</gene>
<proteinExistence type="predicted"/>
<organism evidence="1 2">
    <name type="scientific">Penicillium cosmopolitanum</name>
    <dbReference type="NCBI Taxonomy" id="1131564"/>
    <lineage>
        <taxon>Eukaryota</taxon>
        <taxon>Fungi</taxon>
        <taxon>Dikarya</taxon>
        <taxon>Ascomycota</taxon>
        <taxon>Pezizomycotina</taxon>
        <taxon>Eurotiomycetes</taxon>
        <taxon>Eurotiomycetidae</taxon>
        <taxon>Eurotiales</taxon>
        <taxon>Aspergillaceae</taxon>
        <taxon>Penicillium</taxon>
    </lineage>
</organism>